<evidence type="ECO:0000313" key="2">
    <source>
        <dbReference type="Proteomes" id="UP000281553"/>
    </source>
</evidence>
<organism evidence="1 2">
    <name type="scientific">Dibothriocephalus latus</name>
    <name type="common">Fish tapeworm</name>
    <name type="synonym">Diphyllobothrium latum</name>
    <dbReference type="NCBI Taxonomy" id="60516"/>
    <lineage>
        <taxon>Eukaryota</taxon>
        <taxon>Metazoa</taxon>
        <taxon>Spiralia</taxon>
        <taxon>Lophotrochozoa</taxon>
        <taxon>Platyhelminthes</taxon>
        <taxon>Cestoda</taxon>
        <taxon>Eucestoda</taxon>
        <taxon>Diphyllobothriidea</taxon>
        <taxon>Diphyllobothriidae</taxon>
        <taxon>Dibothriocephalus</taxon>
    </lineage>
</organism>
<dbReference type="Proteomes" id="UP000281553">
    <property type="component" value="Unassembled WGS sequence"/>
</dbReference>
<reference evidence="1 2" key="1">
    <citation type="submission" date="2018-11" db="EMBL/GenBank/DDBJ databases">
        <authorList>
            <consortium name="Pathogen Informatics"/>
        </authorList>
    </citation>
    <scope>NUCLEOTIDE SEQUENCE [LARGE SCALE GENOMIC DNA]</scope>
</reference>
<proteinExistence type="predicted"/>
<accession>A0A3P7MJL8</accession>
<evidence type="ECO:0000313" key="1">
    <source>
        <dbReference type="EMBL" id="VDN26740.1"/>
    </source>
</evidence>
<dbReference type="EMBL" id="UYRU01076254">
    <property type="protein sequence ID" value="VDN26740.1"/>
    <property type="molecule type" value="Genomic_DNA"/>
</dbReference>
<keyword evidence="2" id="KW-1185">Reference proteome</keyword>
<gene>
    <name evidence="1" type="ORF">DILT_LOCUS14871</name>
</gene>
<name>A0A3P7MJL8_DIBLA</name>
<dbReference type="AlphaFoldDB" id="A0A3P7MJL8"/>
<protein>
    <submittedName>
        <fullName evidence="1">Uncharacterized protein</fullName>
    </submittedName>
</protein>
<sequence>MIGKHSDINIQFTDAVVHVHNEHYRTKDRALGNTALDRNLCRWLVTETDSFRSAKYEAAYPLQDISSSTYLAEFVQ</sequence>